<accession>A0A1D7W1X1</accession>
<dbReference type="GO" id="GO:0006281">
    <property type="term" value="P:DNA repair"/>
    <property type="evidence" value="ECO:0007669"/>
    <property type="project" value="InterPro"/>
</dbReference>
<dbReference type="PROSITE" id="PS50160">
    <property type="entry name" value="DNA_LIGASE_A3"/>
    <property type="match status" value="1"/>
</dbReference>
<dbReference type="GO" id="GO:0006310">
    <property type="term" value="P:DNA recombination"/>
    <property type="evidence" value="ECO:0007669"/>
    <property type="project" value="InterPro"/>
</dbReference>
<dbReference type="EMBL" id="CP017150">
    <property type="protein sequence ID" value="AOP53079.1"/>
    <property type="molecule type" value="Genomic_DNA"/>
</dbReference>
<reference evidence="9" key="2">
    <citation type="submission" date="2016-09" db="EMBL/GenBank/DDBJ databases">
        <title>Complete Genome Sequence of Brevibacterium linens SMQ-1335.</title>
        <authorList>
            <person name="de Melo A.G."/>
            <person name="Labrie S.J."/>
            <person name="Dumaresq J."/>
            <person name="Roberts R.J."/>
            <person name="Tremblay D.M."/>
            <person name="Moineau S."/>
        </authorList>
    </citation>
    <scope>NUCLEOTIDE SEQUENCE [LARGE SCALE GENOMIC DNA]</scope>
    <source>
        <strain evidence="9">SMQ-1335</strain>
    </source>
</reference>
<keyword evidence="3 6" id="KW-0436">Ligase</keyword>
<dbReference type="Proteomes" id="UP000094793">
    <property type="component" value="Chromosome"/>
</dbReference>
<organism evidence="6 9">
    <name type="scientific">Brevibacterium aurantiacum</name>
    <dbReference type="NCBI Taxonomy" id="273384"/>
    <lineage>
        <taxon>Bacteria</taxon>
        <taxon>Bacillati</taxon>
        <taxon>Actinomycetota</taxon>
        <taxon>Actinomycetes</taxon>
        <taxon>Micrococcales</taxon>
        <taxon>Brevibacteriaceae</taxon>
        <taxon>Brevibacterium</taxon>
    </lineage>
</organism>
<dbReference type="GO" id="GO:0003910">
    <property type="term" value="F:DNA ligase (ATP) activity"/>
    <property type="evidence" value="ECO:0007669"/>
    <property type="project" value="UniProtKB-EC"/>
</dbReference>
<dbReference type="CDD" id="cd07906">
    <property type="entry name" value="Adenylation_DNA_ligase_LigD_LigC"/>
    <property type="match status" value="1"/>
</dbReference>
<accession>A0A2H1IJF6</accession>
<dbReference type="SUPFAM" id="SSF50249">
    <property type="entry name" value="Nucleic acid-binding proteins"/>
    <property type="match status" value="1"/>
</dbReference>
<gene>
    <name evidence="8" type="ORF">BAUR9175_01388</name>
    <name evidence="6" type="ORF">BLSMQ_1369</name>
    <name evidence="7" type="ORF">CIK59_17560</name>
</gene>
<evidence type="ECO:0000259" key="5">
    <source>
        <dbReference type="PROSITE" id="PS50160"/>
    </source>
</evidence>
<dbReference type="PATRIC" id="fig|1703.10.peg.1404"/>
<dbReference type="InterPro" id="IPR012309">
    <property type="entry name" value="DNA_ligase_ATP-dep_C"/>
</dbReference>
<dbReference type="Proteomes" id="UP000234525">
    <property type="component" value="Unassembled WGS sequence"/>
</dbReference>
<evidence type="ECO:0000313" key="10">
    <source>
        <dbReference type="Proteomes" id="UP000217881"/>
    </source>
</evidence>
<evidence type="ECO:0000313" key="7">
    <source>
        <dbReference type="EMBL" id="PCC52206.1"/>
    </source>
</evidence>
<evidence type="ECO:0000313" key="6">
    <source>
        <dbReference type="EMBL" id="AOP53079.1"/>
    </source>
</evidence>
<dbReference type="RefSeq" id="WP_009884758.1">
    <property type="nucleotide sequence ID" value="NZ_AAGP01000040.1"/>
</dbReference>
<sequence length="316" mass="36065">MSEAPRPALATLRHERFWDEEWVYERKLDGQRCLAVRDGGRTPHLYSRNGRDDSATFPEVVTALTQQAGGSYVIDGEIVAFDGAATSFSRLQPRINLTDPTDIENSGIAVCFYVFDLLELEGEDLKDRPLVERKKKLFDLVDWTDPLRWTPHRNRGDEDWFREICGRGWEGLIAKRRDSTYPSGRTPDWLKFKCEAGQELVIVGFTEPQGQRVGLGALMLGYYDYSEDTKDLVYAGKVGTGFSEDDLGELHEMLRAIEIPDSACTKGRIPREGHWVEPEHVAEVAFTEWTAENQLRHPRYLGLRNDKRAEDVVKEA</sequence>
<dbReference type="Proteomes" id="UP000217881">
    <property type="component" value="Unassembled WGS sequence"/>
</dbReference>
<dbReference type="EMBL" id="NRHA01000025">
    <property type="protein sequence ID" value="PCC52206.1"/>
    <property type="molecule type" value="Genomic_DNA"/>
</dbReference>
<accession>A0A2A3ZKX5</accession>
<name>A0A1D7W1X1_BREAU</name>
<reference evidence="8" key="5">
    <citation type="submission" date="2017-03" db="EMBL/GenBank/DDBJ databases">
        <authorList>
            <person name="Afonso C.L."/>
            <person name="Miller P.J."/>
            <person name="Scott M.A."/>
            <person name="Spackman E."/>
            <person name="Goraichik I."/>
            <person name="Dimitrov K.M."/>
            <person name="Suarez D.L."/>
            <person name="Swayne D.E."/>
        </authorList>
    </citation>
    <scope>NUCLEOTIDE SEQUENCE [LARGE SCALE GENOMIC DNA]</scope>
    <source>
        <strain evidence="8">ATCC 9175</strain>
    </source>
</reference>
<dbReference type="Gene3D" id="2.40.50.140">
    <property type="entry name" value="Nucleic acid-binding proteins"/>
    <property type="match status" value="1"/>
</dbReference>
<dbReference type="AlphaFoldDB" id="A0A1D7W1X1"/>
<keyword evidence="11" id="KW-1185">Reference proteome</keyword>
<reference evidence="7 10" key="3">
    <citation type="journal article" date="2017" name="Elife">
        <title>Extensive horizontal gene transfer in cheese-associated bacteria.</title>
        <authorList>
            <person name="Bonham K.S."/>
            <person name="Wolfe B.E."/>
            <person name="Dutton R.J."/>
        </authorList>
    </citation>
    <scope>NUCLEOTIDE SEQUENCE [LARGE SCALE GENOMIC DNA]</scope>
    <source>
        <strain evidence="7 10">738_8</strain>
    </source>
</reference>
<dbReference type="EMBL" id="FXZB01000008">
    <property type="protein sequence ID" value="SMX75266.1"/>
    <property type="molecule type" value="Genomic_DNA"/>
</dbReference>
<evidence type="ECO:0000256" key="1">
    <source>
        <dbReference type="ARBA" id="ARBA00007572"/>
    </source>
</evidence>
<reference evidence="6" key="1">
    <citation type="submission" date="2016-09" db="EMBL/GenBank/DDBJ databases">
        <title>Complete Genome Sequence of Brevibacterium aurantiacum SMQ-1335.</title>
        <authorList>
            <person name="de Melo A.G."/>
            <person name="Labrie S.J."/>
            <person name="Dumaresq J."/>
            <person name="Roberts R.J."/>
            <person name="Tremblay D.M."/>
            <person name="Moineau S."/>
        </authorList>
    </citation>
    <scope>NUCLEOTIDE SEQUENCE</scope>
    <source>
        <strain evidence="6">SMQ-1335</strain>
    </source>
</reference>
<dbReference type="InterPro" id="IPR014146">
    <property type="entry name" value="LigD_ligase_dom"/>
</dbReference>
<dbReference type="CDD" id="cd07971">
    <property type="entry name" value="OBF_DNA_ligase_LigD"/>
    <property type="match status" value="1"/>
</dbReference>
<dbReference type="SUPFAM" id="SSF56091">
    <property type="entry name" value="DNA ligase/mRNA capping enzyme, catalytic domain"/>
    <property type="match status" value="1"/>
</dbReference>
<dbReference type="eggNOG" id="COG1793">
    <property type="taxonomic scope" value="Bacteria"/>
</dbReference>
<dbReference type="PANTHER" id="PTHR45674">
    <property type="entry name" value="DNA LIGASE 1/3 FAMILY MEMBER"/>
    <property type="match status" value="1"/>
</dbReference>
<proteinExistence type="inferred from homology"/>
<evidence type="ECO:0000256" key="3">
    <source>
        <dbReference type="ARBA" id="ARBA00022598"/>
    </source>
</evidence>
<dbReference type="Pfam" id="PF04679">
    <property type="entry name" value="DNA_ligase_A_C"/>
    <property type="match status" value="1"/>
</dbReference>
<evidence type="ECO:0000313" key="9">
    <source>
        <dbReference type="Proteomes" id="UP000094793"/>
    </source>
</evidence>
<evidence type="ECO:0000256" key="2">
    <source>
        <dbReference type="ARBA" id="ARBA00012727"/>
    </source>
</evidence>
<dbReference type="KEGG" id="blin:BLSMQ_1369"/>
<comment type="catalytic activity">
    <reaction evidence="4">
        <text>ATP + (deoxyribonucleotide)n-3'-hydroxyl + 5'-phospho-(deoxyribonucleotide)m = (deoxyribonucleotide)n+m + AMP + diphosphate.</text>
        <dbReference type="EC" id="6.5.1.1"/>
    </reaction>
</comment>
<dbReference type="Gene3D" id="3.30.470.30">
    <property type="entry name" value="DNA ligase/mRNA capping enzyme"/>
    <property type="match status" value="1"/>
</dbReference>
<dbReference type="InterPro" id="IPR050191">
    <property type="entry name" value="ATP-dep_DNA_ligase"/>
</dbReference>
<dbReference type="GO" id="GO:0005524">
    <property type="term" value="F:ATP binding"/>
    <property type="evidence" value="ECO:0007669"/>
    <property type="project" value="InterPro"/>
</dbReference>
<comment type="similarity">
    <text evidence="1">Belongs to the ATP-dependent DNA ligase family.</text>
</comment>
<dbReference type="EC" id="6.5.1.1" evidence="2"/>
<evidence type="ECO:0000313" key="8">
    <source>
        <dbReference type="EMBL" id="SMX75266.1"/>
    </source>
</evidence>
<dbReference type="OrthoDB" id="9802472at2"/>
<dbReference type="InterPro" id="IPR012310">
    <property type="entry name" value="DNA_ligase_ATP-dep_cent"/>
</dbReference>
<protein>
    <recommendedName>
        <fullName evidence="2">DNA ligase (ATP)</fullName>
        <ecNumber evidence="2">6.5.1.1</ecNumber>
    </recommendedName>
</protein>
<feature type="domain" description="ATP-dependent DNA ligase family profile" evidence="5">
    <location>
        <begin position="103"/>
        <end position="241"/>
    </location>
</feature>
<dbReference type="Pfam" id="PF01068">
    <property type="entry name" value="DNA_ligase_A_M"/>
    <property type="match status" value="1"/>
</dbReference>
<dbReference type="PANTHER" id="PTHR45674:SF4">
    <property type="entry name" value="DNA LIGASE 1"/>
    <property type="match status" value="1"/>
</dbReference>
<reference evidence="11" key="4">
    <citation type="submission" date="2017-03" db="EMBL/GenBank/DDBJ databases">
        <authorList>
            <person name="Monnet C."/>
        </authorList>
    </citation>
    <scope>NUCLEOTIDE SEQUENCE [LARGE SCALE GENOMIC DNA]</scope>
    <source>
        <strain evidence="11">ATCC 9175</strain>
    </source>
</reference>
<dbReference type="InterPro" id="IPR012340">
    <property type="entry name" value="NA-bd_OB-fold"/>
</dbReference>
<evidence type="ECO:0000256" key="4">
    <source>
        <dbReference type="ARBA" id="ARBA00034003"/>
    </source>
</evidence>
<evidence type="ECO:0000313" key="11">
    <source>
        <dbReference type="Proteomes" id="UP000234525"/>
    </source>
</evidence>
<dbReference type="NCBIfam" id="TIGR02779">
    <property type="entry name" value="NHEJ_ligase_lig"/>
    <property type="match status" value="1"/>
</dbReference>